<dbReference type="SMART" id="SM00671">
    <property type="entry name" value="SEL1"/>
    <property type="match status" value="4"/>
</dbReference>
<reference evidence="2 3" key="1">
    <citation type="submission" date="2015-05" db="EMBL/GenBank/DDBJ databases">
        <title>Genome sequencing and analysis of members of genus Stenotrophomonas.</title>
        <authorList>
            <person name="Patil P.P."/>
            <person name="Midha S."/>
            <person name="Patil P.B."/>
        </authorList>
    </citation>
    <scope>NUCLEOTIDE SEQUENCE [LARGE SCALE GENOMIC DNA]</scope>
    <source>
        <strain evidence="2 3">DSM 21508</strain>
    </source>
</reference>
<keyword evidence="3" id="KW-1185">Reference proteome</keyword>
<dbReference type="Gene3D" id="1.25.40.10">
    <property type="entry name" value="Tetratricopeptide repeat domain"/>
    <property type="match status" value="2"/>
</dbReference>
<organism evidence="2 3">
    <name type="scientific">Stenotrophomonas chelatiphaga</name>
    <dbReference type="NCBI Taxonomy" id="517011"/>
    <lineage>
        <taxon>Bacteria</taxon>
        <taxon>Pseudomonadati</taxon>
        <taxon>Pseudomonadota</taxon>
        <taxon>Gammaproteobacteria</taxon>
        <taxon>Lysobacterales</taxon>
        <taxon>Lysobacteraceae</taxon>
        <taxon>Stenotrophomonas</taxon>
    </lineage>
</organism>
<dbReference type="EMBL" id="LDJK01000020">
    <property type="protein sequence ID" value="KRG74755.1"/>
    <property type="molecule type" value="Genomic_DNA"/>
</dbReference>
<comment type="caution">
    <text evidence="2">The sequence shown here is derived from an EMBL/GenBank/DDBJ whole genome shotgun (WGS) entry which is preliminary data.</text>
</comment>
<accession>A0A0R0DC37</accession>
<protein>
    <recommendedName>
        <fullName evidence="4">Sel1 repeat family protein</fullName>
    </recommendedName>
</protein>
<evidence type="ECO:0008006" key="4">
    <source>
        <dbReference type="Google" id="ProtNLM"/>
    </source>
</evidence>
<dbReference type="PATRIC" id="fig|517011.3.peg.934"/>
<sequence length="297" mass="32365">MIPFPRRALLHALALLALAGCASTPTRPPSDTERDALAAAADGRFDSALRVARMYQGWNDPRALDWYARAAATTPRTHHSTSAEETLGTLYARGRLDSSDEPQKPADVVMKASPRKAFHWFQSAAYHGSPYAMHDLERWYEGRGDMTGALRWRLRSAVYLRELYKLKPLREATSGSAAHGQPIAPGPSPNPVIAGIQRRAARGDAEAQVDLGALHEAGIGVVQDKAEALRWYARAGNQGNVYGQYLAGLAVGRGGDGLAKDVEAAAAWFAQAEAQGFYMAAESYWREAIAPPFWTFE</sequence>
<dbReference type="InterPro" id="IPR006597">
    <property type="entry name" value="Sel1-like"/>
</dbReference>
<evidence type="ECO:0000313" key="2">
    <source>
        <dbReference type="EMBL" id="KRG74755.1"/>
    </source>
</evidence>
<name>A0A0R0DC37_9GAMM</name>
<gene>
    <name evidence="2" type="ORF">ABB28_06570</name>
</gene>
<evidence type="ECO:0000256" key="1">
    <source>
        <dbReference type="SAM" id="SignalP"/>
    </source>
</evidence>
<dbReference type="RefSeq" id="WP_057507872.1">
    <property type="nucleotide sequence ID" value="NZ_JANUEG010000004.1"/>
</dbReference>
<dbReference type="InterPro" id="IPR011990">
    <property type="entry name" value="TPR-like_helical_dom_sf"/>
</dbReference>
<dbReference type="InterPro" id="IPR050767">
    <property type="entry name" value="Sel1_AlgK"/>
</dbReference>
<evidence type="ECO:0000313" key="3">
    <source>
        <dbReference type="Proteomes" id="UP000051386"/>
    </source>
</evidence>
<dbReference type="PROSITE" id="PS51257">
    <property type="entry name" value="PROKAR_LIPOPROTEIN"/>
    <property type="match status" value="1"/>
</dbReference>
<dbReference type="SUPFAM" id="SSF81901">
    <property type="entry name" value="HCP-like"/>
    <property type="match status" value="1"/>
</dbReference>
<feature type="chain" id="PRO_5006395451" description="Sel1 repeat family protein" evidence="1">
    <location>
        <begin position="23"/>
        <end position="297"/>
    </location>
</feature>
<dbReference type="AlphaFoldDB" id="A0A0R0DC37"/>
<dbReference type="Proteomes" id="UP000051386">
    <property type="component" value="Unassembled WGS sequence"/>
</dbReference>
<feature type="signal peptide" evidence="1">
    <location>
        <begin position="1"/>
        <end position="22"/>
    </location>
</feature>
<dbReference type="PANTHER" id="PTHR11102:SF160">
    <property type="entry name" value="ERAD-ASSOCIATED E3 UBIQUITIN-PROTEIN LIGASE COMPONENT HRD3"/>
    <property type="match status" value="1"/>
</dbReference>
<dbReference type="Pfam" id="PF08238">
    <property type="entry name" value="Sel1"/>
    <property type="match status" value="4"/>
</dbReference>
<keyword evidence="1" id="KW-0732">Signal</keyword>
<proteinExistence type="predicted"/>
<dbReference type="PANTHER" id="PTHR11102">
    <property type="entry name" value="SEL-1-LIKE PROTEIN"/>
    <property type="match status" value="1"/>
</dbReference>